<name>A0AAW6E897_9FIRM</name>
<keyword evidence="1" id="KW-0963">Cytoplasm</keyword>
<dbReference type="AlphaFoldDB" id="A0AAW6E897"/>
<dbReference type="Pfam" id="PF05979">
    <property type="entry name" value="DUF896"/>
    <property type="match status" value="1"/>
</dbReference>
<dbReference type="EMBL" id="JAQMLV010000012">
    <property type="protein sequence ID" value="MDB8745286.1"/>
    <property type="molecule type" value="Genomic_DNA"/>
</dbReference>
<organism evidence="2 3">
    <name type="scientific">Ruminococcus bicirculans</name>
    <name type="common">ex Wegman et al. 2014</name>
    <dbReference type="NCBI Taxonomy" id="1160721"/>
    <lineage>
        <taxon>Bacteria</taxon>
        <taxon>Bacillati</taxon>
        <taxon>Bacillota</taxon>
        <taxon>Clostridia</taxon>
        <taxon>Eubacteriales</taxon>
        <taxon>Oscillospiraceae</taxon>
        <taxon>Ruminococcus</taxon>
    </lineage>
</organism>
<reference evidence="2" key="1">
    <citation type="submission" date="2023-01" db="EMBL/GenBank/DDBJ databases">
        <title>Human gut microbiome strain richness.</title>
        <authorList>
            <person name="Chen-Liaw A."/>
        </authorList>
    </citation>
    <scope>NUCLEOTIDE SEQUENCE</scope>
    <source>
        <strain evidence="2">1001275st1_F4_1001275B_160808</strain>
    </source>
</reference>
<accession>A0AAW6E897</accession>
<proteinExistence type="predicted"/>
<dbReference type="Gene3D" id="1.10.287.540">
    <property type="entry name" value="Helix hairpin bin"/>
    <property type="match status" value="1"/>
</dbReference>
<gene>
    <name evidence="2" type="ORF">PNU62_09685</name>
</gene>
<evidence type="ECO:0000313" key="2">
    <source>
        <dbReference type="EMBL" id="MDB8745286.1"/>
    </source>
</evidence>
<dbReference type="Proteomes" id="UP001211015">
    <property type="component" value="Unassembled WGS sequence"/>
</dbReference>
<dbReference type="InterPro" id="IPR009242">
    <property type="entry name" value="DUF896"/>
</dbReference>
<evidence type="ECO:0000313" key="3">
    <source>
        <dbReference type="Proteomes" id="UP001211015"/>
    </source>
</evidence>
<dbReference type="SUPFAM" id="SSF158221">
    <property type="entry name" value="YnzC-like"/>
    <property type="match status" value="1"/>
</dbReference>
<dbReference type="RefSeq" id="WP_195388746.1">
    <property type="nucleotide sequence ID" value="NZ_JADNGL010000013.1"/>
</dbReference>
<sequence length="75" mass="8614">MEKVKLNRLSELTAIARKRELTPDEKSEREALRNEYRRSVIANLTGQLEATTIIEPDGSRIKVSDMKRSGEDKIK</sequence>
<evidence type="ECO:0000256" key="1">
    <source>
        <dbReference type="ARBA" id="ARBA00022490"/>
    </source>
</evidence>
<protein>
    <submittedName>
        <fullName evidence="2">DUF896 domain-containing protein</fullName>
    </submittedName>
</protein>
<comment type="caution">
    <text evidence="2">The sequence shown here is derived from an EMBL/GenBank/DDBJ whole genome shotgun (WGS) entry which is preliminary data.</text>
</comment>